<proteinExistence type="predicted"/>
<reference evidence="1 2" key="1">
    <citation type="journal article" date="2020" name="BMC Genomics">
        <title>Intraspecific diversification of the crop wild relative Brassica cretica Lam. using demographic model selection.</title>
        <authorList>
            <person name="Kioukis A."/>
            <person name="Michalopoulou V.A."/>
            <person name="Briers L."/>
            <person name="Pirintsos S."/>
            <person name="Studholme D.J."/>
            <person name="Pavlidis P."/>
            <person name="Sarris P.F."/>
        </authorList>
    </citation>
    <scope>NUCLEOTIDE SEQUENCE [LARGE SCALE GENOMIC DNA]</scope>
    <source>
        <strain evidence="2">cv. PFS-1207/04</strain>
    </source>
</reference>
<evidence type="ECO:0000313" key="1">
    <source>
        <dbReference type="EMBL" id="KAF3590393.1"/>
    </source>
</evidence>
<keyword evidence="2" id="KW-1185">Reference proteome</keyword>
<protein>
    <submittedName>
        <fullName evidence="1">Uncharacterized protein</fullName>
    </submittedName>
</protein>
<organism evidence="1 2">
    <name type="scientific">Brassica cretica</name>
    <name type="common">Mustard</name>
    <dbReference type="NCBI Taxonomy" id="69181"/>
    <lineage>
        <taxon>Eukaryota</taxon>
        <taxon>Viridiplantae</taxon>
        <taxon>Streptophyta</taxon>
        <taxon>Embryophyta</taxon>
        <taxon>Tracheophyta</taxon>
        <taxon>Spermatophyta</taxon>
        <taxon>Magnoliopsida</taxon>
        <taxon>eudicotyledons</taxon>
        <taxon>Gunneridae</taxon>
        <taxon>Pentapetalae</taxon>
        <taxon>rosids</taxon>
        <taxon>malvids</taxon>
        <taxon>Brassicales</taxon>
        <taxon>Brassicaceae</taxon>
        <taxon>Brassiceae</taxon>
        <taxon>Brassica</taxon>
    </lineage>
</organism>
<name>A0ABQ7E1M5_BRACR</name>
<gene>
    <name evidence="1" type="ORF">DY000_02024494</name>
</gene>
<sequence>MKPVWSRARRQWGAKEGLQSRDAELFHGSWMLKLLGLSTLMGTQHILERLSTAGNMNRSTTQTRPHRGQVIKRPFAAGR</sequence>
<accession>A0ABQ7E1M5</accession>
<dbReference type="EMBL" id="QGKV02000299">
    <property type="protein sequence ID" value="KAF3590393.1"/>
    <property type="molecule type" value="Genomic_DNA"/>
</dbReference>
<dbReference type="Proteomes" id="UP000266723">
    <property type="component" value="Unassembled WGS sequence"/>
</dbReference>
<evidence type="ECO:0000313" key="2">
    <source>
        <dbReference type="Proteomes" id="UP000266723"/>
    </source>
</evidence>
<comment type="caution">
    <text evidence="1">The sequence shown here is derived from an EMBL/GenBank/DDBJ whole genome shotgun (WGS) entry which is preliminary data.</text>
</comment>